<feature type="compositionally biased region" description="Basic and acidic residues" evidence="1">
    <location>
        <begin position="83"/>
        <end position="95"/>
    </location>
</feature>
<protein>
    <recommendedName>
        <fullName evidence="4">Stage VI sporulation protein F</fullName>
    </recommendedName>
</protein>
<evidence type="ECO:0000313" key="2">
    <source>
        <dbReference type="EMBL" id="AQS56286.1"/>
    </source>
</evidence>
<dbReference type="Proteomes" id="UP000188603">
    <property type="component" value="Chromosome"/>
</dbReference>
<sequence length="113" mass="12898">MSGKPSKKDFANLINSVLGQDVMTEQKLDRILHEAKRAHDTRGSDGLFDYLRRLTNAPVDNDQIRGIADVVKHSGGPERALESLKKQKLINERQAKQINSTLHKKRTKRRRGR</sequence>
<evidence type="ECO:0008006" key="4">
    <source>
        <dbReference type="Google" id="ProtNLM"/>
    </source>
</evidence>
<dbReference type="KEGG" id="ntr:B0W44_11445"/>
<evidence type="ECO:0000313" key="3">
    <source>
        <dbReference type="Proteomes" id="UP000188603"/>
    </source>
</evidence>
<evidence type="ECO:0000256" key="1">
    <source>
        <dbReference type="SAM" id="MobiDB-lite"/>
    </source>
</evidence>
<reference evidence="2 3" key="1">
    <citation type="journal article" date="2015" name="Int. J. Syst. Evol. Microbiol.">
        <title>Novibacillus thermophilus gen. nov., sp. nov., a Gram-staining-negative and moderately thermophilic member of the family Thermoactinomycetaceae.</title>
        <authorList>
            <person name="Yang G."/>
            <person name="Chen J."/>
            <person name="Zhou S."/>
        </authorList>
    </citation>
    <scope>NUCLEOTIDE SEQUENCE [LARGE SCALE GENOMIC DNA]</scope>
    <source>
        <strain evidence="2 3">SG-1</strain>
    </source>
</reference>
<dbReference type="OrthoDB" id="2989675at2"/>
<accession>A0A1U9K8F2</accession>
<proteinExistence type="predicted"/>
<organism evidence="2 3">
    <name type="scientific">Novibacillus thermophilus</name>
    <dbReference type="NCBI Taxonomy" id="1471761"/>
    <lineage>
        <taxon>Bacteria</taxon>
        <taxon>Bacillati</taxon>
        <taxon>Bacillota</taxon>
        <taxon>Bacilli</taxon>
        <taxon>Bacillales</taxon>
        <taxon>Thermoactinomycetaceae</taxon>
        <taxon>Novibacillus</taxon>
    </lineage>
</organism>
<dbReference type="AlphaFoldDB" id="A0A1U9K8F2"/>
<feature type="region of interest" description="Disordered" evidence="1">
    <location>
        <begin position="83"/>
        <end position="113"/>
    </location>
</feature>
<dbReference type="EMBL" id="CP019699">
    <property type="protein sequence ID" value="AQS56286.1"/>
    <property type="molecule type" value="Genomic_DNA"/>
</dbReference>
<keyword evidence="3" id="KW-1185">Reference proteome</keyword>
<feature type="compositionally biased region" description="Basic residues" evidence="1">
    <location>
        <begin position="102"/>
        <end position="113"/>
    </location>
</feature>
<name>A0A1U9K8F2_9BACL</name>
<gene>
    <name evidence="2" type="ORF">B0W44_11445</name>
</gene>
<dbReference type="RefSeq" id="WP_077720146.1">
    <property type="nucleotide sequence ID" value="NZ_CP019699.1"/>
</dbReference>